<keyword evidence="1" id="KW-0808">Transferase</keyword>
<evidence type="ECO:0000256" key="2">
    <source>
        <dbReference type="ARBA" id="ARBA00022695"/>
    </source>
</evidence>
<protein>
    <recommendedName>
        <fullName evidence="8">Integrase catalytic domain-containing protein</fullName>
    </recommendedName>
</protein>
<organism evidence="9 10">
    <name type="scientific">Parnassius mnemosyne</name>
    <name type="common">clouded apollo</name>
    <dbReference type="NCBI Taxonomy" id="213953"/>
    <lineage>
        <taxon>Eukaryota</taxon>
        <taxon>Metazoa</taxon>
        <taxon>Ecdysozoa</taxon>
        <taxon>Arthropoda</taxon>
        <taxon>Hexapoda</taxon>
        <taxon>Insecta</taxon>
        <taxon>Pterygota</taxon>
        <taxon>Neoptera</taxon>
        <taxon>Endopterygota</taxon>
        <taxon>Lepidoptera</taxon>
        <taxon>Glossata</taxon>
        <taxon>Ditrysia</taxon>
        <taxon>Papilionoidea</taxon>
        <taxon>Papilionidae</taxon>
        <taxon>Parnassiinae</taxon>
        <taxon>Parnassini</taxon>
        <taxon>Parnassius</taxon>
        <taxon>Driopa</taxon>
    </lineage>
</organism>
<dbReference type="GO" id="GO:0015074">
    <property type="term" value="P:DNA integration"/>
    <property type="evidence" value="ECO:0007669"/>
    <property type="project" value="InterPro"/>
</dbReference>
<feature type="compositionally biased region" description="Pro residues" evidence="7">
    <location>
        <begin position="491"/>
        <end position="511"/>
    </location>
</feature>
<dbReference type="CDD" id="cd09274">
    <property type="entry name" value="RNase_HI_RT_Ty3"/>
    <property type="match status" value="1"/>
</dbReference>
<keyword evidence="4" id="KW-0255">Endonuclease</keyword>
<dbReference type="Pfam" id="PF17917">
    <property type="entry name" value="RT_RNaseH"/>
    <property type="match status" value="1"/>
</dbReference>
<name>A0AAV1LXD8_9NEOP</name>
<dbReference type="AlphaFoldDB" id="A0AAV1LXD8"/>
<evidence type="ECO:0000259" key="8">
    <source>
        <dbReference type="PROSITE" id="PS50994"/>
    </source>
</evidence>
<dbReference type="GO" id="GO:0003676">
    <property type="term" value="F:nucleic acid binding"/>
    <property type="evidence" value="ECO:0007669"/>
    <property type="project" value="InterPro"/>
</dbReference>
<dbReference type="PANTHER" id="PTHR38681">
    <property type="entry name" value="RETROVIRUS-RELATED POL POLYPROTEIN FROM TRANSPOSON 412-LIKE PROTEIN-RELATED"/>
    <property type="match status" value="1"/>
</dbReference>
<evidence type="ECO:0000256" key="5">
    <source>
        <dbReference type="ARBA" id="ARBA00022801"/>
    </source>
</evidence>
<dbReference type="Gene3D" id="3.30.420.10">
    <property type="entry name" value="Ribonuclease H-like superfamily/Ribonuclease H"/>
    <property type="match status" value="1"/>
</dbReference>
<dbReference type="Gene3D" id="1.10.340.70">
    <property type="match status" value="1"/>
</dbReference>
<keyword evidence="5" id="KW-0378">Hydrolase</keyword>
<evidence type="ECO:0000256" key="1">
    <source>
        <dbReference type="ARBA" id="ARBA00022679"/>
    </source>
</evidence>
<dbReference type="InterPro" id="IPR043502">
    <property type="entry name" value="DNA/RNA_pol_sf"/>
</dbReference>
<proteinExistence type="predicted"/>
<evidence type="ECO:0000256" key="7">
    <source>
        <dbReference type="SAM" id="MobiDB-lite"/>
    </source>
</evidence>
<feature type="domain" description="Integrase catalytic" evidence="8">
    <location>
        <begin position="216"/>
        <end position="387"/>
    </location>
</feature>
<feature type="region of interest" description="Disordered" evidence="7">
    <location>
        <begin position="483"/>
        <end position="537"/>
    </location>
</feature>
<dbReference type="InterPro" id="IPR041588">
    <property type="entry name" value="Integrase_H2C2"/>
</dbReference>
<evidence type="ECO:0000313" key="9">
    <source>
        <dbReference type="EMBL" id="CAK1600068.1"/>
    </source>
</evidence>
<gene>
    <name evidence="9" type="ORF">PARMNEM_LOCUS18872</name>
</gene>
<dbReference type="SUPFAM" id="SSF53098">
    <property type="entry name" value="Ribonuclease H-like"/>
    <property type="match status" value="1"/>
</dbReference>
<dbReference type="Pfam" id="PF17921">
    <property type="entry name" value="Integrase_H2C2"/>
    <property type="match status" value="1"/>
</dbReference>
<dbReference type="InterPro" id="IPR012337">
    <property type="entry name" value="RNaseH-like_sf"/>
</dbReference>
<dbReference type="PROSITE" id="PS50994">
    <property type="entry name" value="INTEGRASE"/>
    <property type="match status" value="1"/>
</dbReference>
<dbReference type="InterPro" id="IPR036397">
    <property type="entry name" value="RNaseH_sf"/>
</dbReference>
<dbReference type="GO" id="GO:0004519">
    <property type="term" value="F:endonuclease activity"/>
    <property type="evidence" value="ECO:0007669"/>
    <property type="project" value="UniProtKB-KW"/>
</dbReference>
<keyword evidence="6" id="KW-0695">RNA-directed DNA polymerase</keyword>
<dbReference type="SUPFAM" id="SSF56672">
    <property type="entry name" value="DNA/RNA polymerases"/>
    <property type="match status" value="1"/>
</dbReference>
<dbReference type="GO" id="GO:0016787">
    <property type="term" value="F:hydrolase activity"/>
    <property type="evidence" value="ECO:0007669"/>
    <property type="project" value="UniProtKB-KW"/>
</dbReference>
<dbReference type="Proteomes" id="UP001314205">
    <property type="component" value="Unassembled WGS sequence"/>
</dbReference>
<evidence type="ECO:0000256" key="4">
    <source>
        <dbReference type="ARBA" id="ARBA00022759"/>
    </source>
</evidence>
<dbReference type="Pfam" id="PF00665">
    <property type="entry name" value="rve"/>
    <property type="match status" value="1"/>
</dbReference>
<evidence type="ECO:0000256" key="3">
    <source>
        <dbReference type="ARBA" id="ARBA00022722"/>
    </source>
</evidence>
<dbReference type="GO" id="GO:0042575">
    <property type="term" value="C:DNA polymerase complex"/>
    <property type="evidence" value="ECO:0007669"/>
    <property type="project" value="UniProtKB-ARBA"/>
</dbReference>
<evidence type="ECO:0000313" key="10">
    <source>
        <dbReference type="Proteomes" id="UP001314205"/>
    </source>
</evidence>
<accession>A0AAV1LXD8</accession>
<reference evidence="9 10" key="1">
    <citation type="submission" date="2023-11" db="EMBL/GenBank/DDBJ databases">
        <authorList>
            <person name="Hedman E."/>
            <person name="Englund M."/>
            <person name="Stromberg M."/>
            <person name="Nyberg Akerstrom W."/>
            <person name="Nylinder S."/>
            <person name="Jareborg N."/>
            <person name="Kallberg Y."/>
            <person name="Kronander E."/>
        </authorList>
    </citation>
    <scope>NUCLEOTIDE SEQUENCE [LARGE SCALE GENOMIC DNA]</scope>
</reference>
<keyword evidence="3" id="KW-0540">Nuclease</keyword>
<keyword evidence="2" id="KW-0548">Nucleotidyltransferase</keyword>
<evidence type="ECO:0000256" key="6">
    <source>
        <dbReference type="ARBA" id="ARBA00022918"/>
    </source>
</evidence>
<sequence length="537" mass="61128">MSPSQRKYSPYDRELLAVYESIKYFRHWLEATPFTIYIDHKPLCFAFRERKANCSPRQFRHLDYISQFSTDIQHIAGKDNVVADTLSRVEQVDELLSPVDLDVIAKAQDSDPEFADLLRQDTSLQVQRIKIPGSRNELYCDVSTTTPRPLVPKALRKRIFDSLHSLSHPGANASAKLVAERFVWPLMRKDCREWSKACLACQRTKVNRHVSTPFGTLDLPTARFKYVHLDLIGPLPPSGEYRYCLTAVDRFTRWTEAVPLKDITAESVAKAFLSGWIARFGCPTDIVTDRGRQFESALFAQLSRFIGFKHRRTTSYHPQCNGLVERFHRQLKTAIIMCHADSSWTEALPIVLLGIRSSFKEDLQSSSAELVYGEPLRLPGEFFGHKVDKCTTDITDFSARIRSFANKLQPVPTSHHAKNKIFIYKDLTSCSHIFLREDRLRGALQPAYTGPHEVVERNEITFKIRVKGKVVTVSVDRLKPAYILSHSNDPTPTPSPPLKPTPNPTPTPLPNSSPSSTTACKTTRSGRRVHFPDYYRP</sequence>
<dbReference type="FunFam" id="3.30.420.10:FF:000032">
    <property type="entry name" value="Retrovirus-related Pol polyprotein from transposon 297-like Protein"/>
    <property type="match status" value="1"/>
</dbReference>
<comment type="caution">
    <text evidence="9">The sequence shown here is derived from an EMBL/GenBank/DDBJ whole genome shotgun (WGS) entry which is preliminary data.</text>
</comment>
<dbReference type="InterPro" id="IPR041373">
    <property type="entry name" value="RT_RNaseH"/>
</dbReference>
<dbReference type="PANTHER" id="PTHR38681:SF1">
    <property type="entry name" value="RETROVIRUS-RELATED POL POLYPROTEIN FROM TRANSPOSON 412-LIKE PROTEIN"/>
    <property type="match status" value="1"/>
</dbReference>
<dbReference type="InterPro" id="IPR001584">
    <property type="entry name" value="Integrase_cat-core"/>
</dbReference>
<dbReference type="EMBL" id="CAVLGL010000115">
    <property type="protein sequence ID" value="CAK1600068.1"/>
    <property type="molecule type" value="Genomic_DNA"/>
</dbReference>
<keyword evidence="10" id="KW-1185">Reference proteome</keyword>
<dbReference type="GO" id="GO:0003964">
    <property type="term" value="F:RNA-directed DNA polymerase activity"/>
    <property type="evidence" value="ECO:0007669"/>
    <property type="project" value="UniProtKB-KW"/>
</dbReference>